<evidence type="ECO:0000313" key="2">
    <source>
        <dbReference type="EMBL" id="MBM6825844.1"/>
    </source>
</evidence>
<dbReference type="GO" id="GO:0016787">
    <property type="term" value="F:hydrolase activity"/>
    <property type="evidence" value="ECO:0007669"/>
    <property type="project" value="InterPro"/>
</dbReference>
<gene>
    <name evidence="2" type="ORF">H6A13_01820</name>
</gene>
<dbReference type="Proteomes" id="UP000713880">
    <property type="component" value="Unassembled WGS sequence"/>
</dbReference>
<keyword evidence="3" id="KW-1185">Reference proteome</keyword>
<protein>
    <submittedName>
        <fullName evidence="2">Metallophosphoesterase family protein</fullName>
    </submittedName>
</protein>
<accession>A0A938X0I8</accession>
<dbReference type="InterPro" id="IPR029052">
    <property type="entry name" value="Metallo-depent_PP-like"/>
</dbReference>
<sequence length="203" mass="24307">MRYYIADPHFFHGALNTKMDRRGFESVEAMNEYMLRQWNRKVRKNDEVVILGDLSWGKAEETNELLERLNGRLYLIQGNHDRFLKNKDYNAGRFVWIKPYEELQDNKRKVILCHYPIMCYNGQYRVDEKGNPKVYMLYGHVHDTQDQRLLERFQAITRETASVSPDGTARQIPCNMINCFCMYSDYVPLTLDEWIACEKRRME</sequence>
<organism evidence="2 3">
    <name type="scientific">Mordavella massiliensis</name>
    <dbReference type="NCBI Taxonomy" id="1871024"/>
    <lineage>
        <taxon>Bacteria</taxon>
        <taxon>Bacillati</taxon>
        <taxon>Bacillota</taxon>
        <taxon>Clostridia</taxon>
        <taxon>Eubacteriales</taxon>
        <taxon>Clostridiaceae</taxon>
        <taxon>Mordavella</taxon>
    </lineage>
</organism>
<comment type="caution">
    <text evidence="2">The sequence shown here is derived from an EMBL/GenBank/DDBJ whole genome shotgun (WGS) entry which is preliminary data.</text>
</comment>
<reference evidence="2" key="1">
    <citation type="submission" date="2020-08" db="EMBL/GenBank/DDBJ databases">
        <authorList>
            <person name="Cejkova D."/>
            <person name="Kubasova T."/>
            <person name="Jahodarova E."/>
            <person name="Rychlik I."/>
        </authorList>
    </citation>
    <scope>NUCLEOTIDE SEQUENCE</scope>
    <source>
        <strain evidence="2">An420c</strain>
    </source>
</reference>
<dbReference type="Pfam" id="PF00149">
    <property type="entry name" value="Metallophos"/>
    <property type="match status" value="1"/>
</dbReference>
<dbReference type="InterPro" id="IPR004843">
    <property type="entry name" value="Calcineurin-like_PHP"/>
</dbReference>
<dbReference type="SUPFAM" id="SSF56300">
    <property type="entry name" value="Metallo-dependent phosphatases"/>
    <property type="match status" value="1"/>
</dbReference>
<evidence type="ECO:0000259" key="1">
    <source>
        <dbReference type="Pfam" id="PF00149"/>
    </source>
</evidence>
<dbReference type="RefSeq" id="WP_204907901.1">
    <property type="nucleotide sequence ID" value="NZ_JACJLV010000003.1"/>
</dbReference>
<evidence type="ECO:0000313" key="3">
    <source>
        <dbReference type="Proteomes" id="UP000713880"/>
    </source>
</evidence>
<reference evidence="2" key="2">
    <citation type="journal article" date="2021" name="Sci. Rep.">
        <title>The distribution of antibiotic resistance genes in chicken gut microbiota commensals.</title>
        <authorList>
            <person name="Juricova H."/>
            <person name="Matiasovicova J."/>
            <person name="Kubasova T."/>
            <person name="Cejkova D."/>
            <person name="Rychlik I."/>
        </authorList>
    </citation>
    <scope>NUCLEOTIDE SEQUENCE</scope>
    <source>
        <strain evidence="2">An420c</strain>
    </source>
</reference>
<name>A0A938X0I8_9CLOT</name>
<dbReference type="EMBL" id="JACJLV010000003">
    <property type="protein sequence ID" value="MBM6825844.1"/>
    <property type="molecule type" value="Genomic_DNA"/>
</dbReference>
<proteinExistence type="predicted"/>
<feature type="domain" description="Calcineurin-like phosphoesterase" evidence="1">
    <location>
        <begin position="5"/>
        <end position="157"/>
    </location>
</feature>
<dbReference type="Gene3D" id="3.60.21.10">
    <property type="match status" value="1"/>
</dbReference>
<dbReference type="AlphaFoldDB" id="A0A938X0I8"/>